<keyword evidence="2" id="KW-0547">Nucleotide-binding</keyword>
<dbReference type="Proteomes" id="UP000652761">
    <property type="component" value="Unassembled WGS sequence"/>
</dbReference>
<name>A0A843UAT4_COLES</name>
<evidence type="ECO:0000256" key="3">
    <source>
        <dbReference type="ARBA" id="ARBA00022777"/>
    </source>
</evidence>
<sequence>MDDSDLNRHQQQEQQQMGTGLVRFRSAPSSLLGEMCDDFLPHRSSTTESESVQGTTAATEAAAAEPRLEDGGGGLLSGDELGRHGRSEGEERCQQLQSDLLKNRLQVVGCLCLLLLLQQPPARIARKSGSLDQAGDRPGEHIQGPQAQEQEDHALKGPRVSSCMNTYQIPTSIVFSLIDIFSKTPLWLPGKGNNYLLTWEQRFQIILGVAEGLGYVAPEYVIQGILTDKADVYSFGILVLEVLCGKQNNIFARESVSVLRTVSLILHLTSHTKHLTLSSPATHLPNISPS</sequence>
<feature type="compositionally biased region" description="Low complexity" evidence="5">
    <location>
        <begin position="55"/>
        <end position="65"/>
    </location>
</feature>
<feature type="compositionally biased region" description="Polar residues" evidence="5">
    <location>
        <begin position="43"/>
        <end position="54"/>
    </location>
</feature>
<dbReference type="InterPro" id="IPR011009">
    <property type="entry name" value="Kinase-like_dom_sf"/>
</dbReference>
<feature type="region of interest" description="Disordered" evidence="5">
    <location>
        <begin position="36"/>
        <end position="87"/>
    </location>
</feature>
<keyword evidence="8" id="KW-1185">Reference proteome</keyword>
<evidence type="ECO:0000256" key="2">
    <source>
        <dbReference type="ARBA" id="ARBA00022741"/>
    </source>
</evidence>
<keyword evidence="1" id="KW-0808">Transferase</keyword>
<dbReference type="OrthoDB" id="663146at2759"/>
<evidence type="ECO:0000256" key="5">
    <source>
        <dbReference type="SAM" id="MobiDB-lite"/>
    </source>
</evidence>
<reference evidence="7" key="1">
    <citation type="submission" date="2017-07" db="EMBL/GenBank/DDBJ databases">
        <title>Taro Niue Genome Assembly and Annotation.</title>
        <authorList>
            <person name="Atibalentja N."/>
            <person name="Keating K."/>
            <person name="Fields C.J."/>
        </authorList>
    </citation>
    <scope>NUCLEOTIDE SEQUENCE</scope>
    <source>
        <strain evidence="7">Niue_2</strain>
        <tissue evidence="7">Leaf</tissue>
    </source>
</reference>
<evidence type="ECO:0000256" key="4">
    <source>
        <dbReference type="ARBA" id="ARBA00022840"/>
    </source>
</evidence>
<evidence type="ECO:0000313" key="7">
    <source>
        <dbReference type="EMBL" id="MQL78974.1"/>
    </source>
</evidence>
<dbReference type="Gene3D" id="1.10.510.10">
    <property type="entry name" value="Transferase(Phosphotransferase) domain 1"/>
    <property type="match status" value="1"/>
</dbReference>
<keyword evidence="3" id="KW-0418">Kinase</keyword>
<feature type="compositionally biased region" description="Basic and acidic residues" evidence="5">
    <location>
        <begin position="1"/>
        <end position="11"/>
    </location>
</feature>
<feature type="region of interest" description="Disordered" evidence="5">
    <location>
        <begin position="1"/>
        <end position="24"/>
    </location>
</feature>
<dbReference type="GO" id="GO:0005524">
    <property type="term" value="F:ATP binding"/>
    <property type="evidence" value="ECO:0007669"/>
    <property type="project" value="UniProtKB-KW"/>
</dbReference>
<keyword evidence="4" id="KW-0067">ATP-binding</keyword>
<dbReference type="SUPFAM" id="SSF56112">
    <property type="entry name" value="Protein kinase-like (PK-like)"/>
    <property type="match status" value="1"/>
</dbReference>
<dbReference type="InterPro" id="IPR001245">
    <property type="entry name" value="Ser-Thr/Tyr_kinase_cat_dom"/>
</dbReference>
<organism evidence="7 8">
    <name type="scientific">Colocasia esculenta</name>
    <name type="common">Wild taro</name>
    <name type="synonym">Arum esculentum</name>
    <dbReference type="NCBI Taxonomy" id="4460"/>
    <lineage>
        <taxon>Eukaryota</taxon>
        <taxon>Viridiplantae</taxon>
        <taxon>Streptophyta</taxon>
        <taxon>Embryophyta</taxon>
        <taxon>Tracheophyta</taxon>
        <taxon>Spermatophyta</taxon>
        <taxon>Magnoliopsida</taxon>
        <taxon>Liliopsida</taxon>
        <taxon>Araceae</taxon>
        <taxon>Aroideae</taxon>
        <taxon>Colocasieae</taxon>
        <taxon>Colocasia</taxon>
    </lineage>
</organism>
<dbReference type="AlphaFoldDB" id="A0A843UAT4"/>
<dbReference type="EMBL" id="NMUH01000425">
    <property type="protein sequence ID" value="MQL78974.1"/>
    <property type="molecule type" value="Genomic_DNA"/>
</dbReference>
<feature type="region of interest" description="Disordered" evidence="5">
    <location>
        <begin position="127"/>
        <end position="153"/>
    </location>
</feature>
<protein>
    <recommendedName>
        <fullName evidence="6">Serine-threonine/tyrosine-protein kinase catalytic domain-containing protein</fullName>
    </recommendedName>
</protein>
<evidence type="ECO:0000259" key="6">
    <source>
        <dbReference type="Pfam" id="PF07714"/>
    </source>
</evidence>
<dbReference type="InterPro" id="IPR052059">
    <property type="entry name" value="CR_Ser/Thr_kinase"/>
</dbReference>
<comment type="caution">
    <text evidence="7">The sequence shown here is derived from an EMBL/GenBank/DDBJ whole genome shotgun (WGS) entry which is preliminary data.</text>
</comment>
<dbReference type="GO" id="GO:0004672">
    <property type="term" value="F:protein kinase activity"/>
    <property type="evidence" value="ECO:0007669"/>
    <property type="project" value="InterPro"/>
</dbReference>
<evidence type="ECO:0000256" key="1">
    <source>
        <dbReference type="ARBA" id="ARBA00022679"/>
    </source>
</evidence>
<feature type="domain" description="Serine-threonine/tyrosine-protein kinase catalytic" evidence="6">
    <location>
        <begin position="215"/>
        <end position="249"/>
    </location>
</feature>
<dbReference type="Pfam" id="PF07714">
    <property type="entry name" value="PK_Tyr_Ser-Thr"/>
    <property type="match status" value="1"/>
</dbReference>
<proteinExistence type="predicted"/>
<gene>
    <name evidence="7" type="ORF">Taro_011386</name>
</gene>
<dbReference type="PANTHER" id="PTHR47973">
    <property type="entry name" value="CYSTEINE-RICH RECEPTOR-LIKE PROTEIN KINASE 3"/>
    <property type="match status" value="1"/>
</dbReference>
<evidence type="ECO:0000313" key="8">
    <source>
        <dbReference type="Proteomes" id="UP000652761"/>
    </source>
</evidence>
<accession>A0A843UAT4</accession>